<dbReference type="EMBL" id="VUJX02000013">
    <property type="protein sequence ID" value="KAL0929874.1"/>
    <property type="molecule type" value="Genomic_DNA"/>
</dbReference>
<comment type="caution">
    <text evidence="1">The sequence shown here is derived from an EMBL/GenBank/DDBJ whole genome shotgun (WGS) entry which is preliminary data.</text>
</comment>
<evidence type="ECO:0000313" key="1">
    <source>
        <dbReference type="EMBL" id="KAL0929874.1"/>
    </source>
</evidence>
<sequence>MLLKKFFLGGLLLLGPVEASPYLQKRANECNRDNLFRCLIDTRYTVQAVAYCSGLSPFTTTVKTVTATSTRAITTIVGRTETNTITSTTTVFTTTVPVATETITRLAPTKRDVEERAAAPASPPKCVTSGTSYPASRITSACSCIGVPARTVSATATISTRTVTEKSTVTVTITAAATSWVTVSTATTAGTVTVTVEPPPAVTTNLLVNGDFETAGSPPRGWEIVSSSATVALATRQYGSRSTALMLNPAIGGVEPVAMVRQLFSVPIEGFYVVSFDYIIIPKTPSLPLGNKIEMNILTEHDEKILSPENIVLIWDSTNNPYWQTYRSGPVSLPRVGHVAIQFDLFNADEDINHGANILLDNVEIKSFAETT</sequence>
<name>A0ACC3YDE4_COLTU</name>
<evidence type="ECO:0000313" key="2">
    <source>
        <dbReference type="Proteomes" id="UP000805649"/>
    </source>
</evidence>
<gene>
    <name evidence="1" type="ORF">CTRU02_215083</name>
</gene>
<accession>A0ACC3YDE4</accession>
<keyword evidence="2" id="KW-1185">Reference proteome</keyword>
<proteinExistence type="predicted"/>
<dbReference type="Proteomes" id="UP000805649">
    <property type="component" value="Unassembled WGS sequence"/>
</dbReference>
<organism evidence="1 2">
    <name type="scientific">Colletotrichum truncatum</name>
    <name type="common">Anthracnose fungus</name>
    <name type="synonym">Colletotrichum capsici</name>
    <dbReference type="NCBI Taxonomy" id="5467"/>
    <lineage>
        <taxon>Eukaryota</taxon>
        <taxon>Fungi</taxon>
        <taxon>Dikarya</taxon>
        <taxon>Ascomycota</taxon>
        <taxon>Pezizomycotina</taxon>
        <taxon>Sordariomycetes</taxon>
        <taxon>Hypocreomycetidae</taxon>
        <taxon>Glomerellales</taxon>
        <taxon>Glomerellaceae</taxon>
        <taxon>Colletotrichum</taxon>
        <taxon>Colletotrichum truncatum species complex</taxon>
    </lineage>
</organism>
<protein>
    <submittedName>
        <fullName evidence="1">Uncharacterized protein</fullName>
    </submittedName>
</protein>
<reference evidence="1 2" key="1">
    <citation type="journal article" date="2020" name="Phytopathology">
        <title>Genome Sequence Resources of Colletotrichum truncatum, C. plurivorum, C. musicola, and C. sojae: Four Species Pathogenic to Soybean (Glycine max).</title>
        <authorList>
            <person name="Rogerio F."/>
            <person name="Boufleur T.R."/>
            <person name="Ciampi-Guillardi M."/>
            <person name="Sukno S.A."/>
            <person name="Thon M.R."/>
            <person name="Massola Junior N.S."/>
            <person name="Baroncelli R."/>
        </authorList>
    </citation>
    <scope>NUCLEOTIDE SEQUENCE [LARGE SCALE GENOMIC DNA]</scope>
    <source>
        <strain evidence="1 2">CMES1059</strain>
    </source>
</reference>